<keyword evidence="3" id="KW-1185">Reference proteome</keyword>
<proteinExistence type="predicted"/>
<sequence length="292" mass="32012">MPVNETPLNFDCGEDRLIGVLHRPEGPAARGVVVIVGGPQYRAGSHRQFVELGRGLAEGGHACLRFDYRGMGDSSGEMRDFRHVGEDVRAAVGALLAACPELKSVVLWGLCDGASAALMYAPQDARVAGVVAVNPWVRSAESLAEARVRHYYLQRLLQPEMWRKIASGRFEWRRSVQGAVEAVALIAGRMLRRRRSPPAAEPSFQQRMAHGWQGLRDSTLFVLSGRDITAQEFFDHACSDPAWQPFDGSEGPGLRRVPEADHTFAAAAWNQQLIAHTLAWLDAAPIASRSLP</sequence>
<gene>
    <name evidence="2" type="ORF">C7389_104192</name>
</gene>
<dbReference type="InterPro" id="IPR000073">
    <property type="entry name" value="AB_hydrolase_1"/>
</dbReference>
<dbReference type="InterPro" id="IPR029058">
    <property type="entry name" value="AB_hydrolase_fold"/>
</dbReference>
<dbReference type="InterPro" id="IPR053145">
    <property type="entry name" value="AB_hydrolase_Est10"/>
</dbReference>
<dbReference type="InterPro" id="IPR017531">
    <property type="entry name" value="Hydrolase-1_PEP"/>
</dbReference>
<organism evidence="2 3">
    <name type="scientific">Azoarcus indigens</name>
    <dbReference type="NCBI Taxonomy" id="29545"/>
    <lineage>
        <taxon>Bacteria</taxon>
        <taxon>Pseudomonadati</taxon>
        <taxon>Pseudomonadota</taxon>
        <taxon>Betaproteobacteria</taxon>
        <taxon>Rhodocyclales</taxon>
        <taxon>Zoogloeaceae</taxon>
        <taxon>Azoarcus</taxon>
    </lineage>
</organism>
<dbReference type="OrthoDB" id="5379975at2"/>
<evidence type="ECO:0000313" key="3">
    <source>
        <dbReference type="Proteomes" id="UP000295129"/>
    </source>
</evidence>
<feature type="domain" description="AB hydrolase-1" evidence="1">
    <location>
        <begin position="44"/>
        <end position="264"/>
    </location>
</feature>
<dbReference type="AlphaFoldDB" id="A0A4R6E9X4"/>
<name>A0A4R6E9X4_9RHOO</name>
<dbReference type="Gene3D" id="3.40.50.1820">
    <property type="entry name" value="alpha/beta hydrolase"/>
    <property type="match status" value="1"/>
</dbReference>
<dbReference type="GO" id="GO:0052689">
    <property type="term" value="F:carboxylic ester hydrolase activity"/>
    <property type="evidence" value="ECO:0007669"/>
    <property type="project" value="TreeGrafter"/>
</dbReference>
<keyword evidence="2" id="KW-0378">Hydrolase</keyword>
<accession>A0A4R6E9X4</accession>
<evidence type="ECO:0000259" key="1">
    <source>
        <dbReference type="Pfam" id="PF12697"/>
    </source>
</evidence>
<dbReference type="PANTHER" id="PTHR43265">
    <property type="entry name" value="ESTERASE ESTD"/>
    <property type="match status" value="1"/>
</dbReference>
<evidence type="ECO:0000313" key="2">
    <source>
        <dbReference type="EMBL" id="TDN53838.1"/>
    </source>
</evidence>
<protein>
    <submittedName>
        <fullName evidence="2">Exosortase A-associated hydrolase 1</fullName>
    </submittedName>
</protein>
<dbReference type="SUPFAM" id="SSF53474">
    <property type="entry name" value="alpha/beta-Hydrolases"/>
    <property type="match status" value="1"/>
</dbReference>
<dbReference type="Proteomes" id="UP000295129">
    <property type="component" value="Unassembled WGS sequence"/>
</dbReference>
<dbReference type="EMBL" id="SNVV01000004">
    <property type="protein sequence ID" value="TDN53838.1"/>
    <property type="molecule type" value="Genomic_DNA"/>
</dbReference>
<dbReference type="PANTHER" id="PTHR43265:SF1">
    <property type="entry name" value="ESTERASE ESTD"/>
    <property type="match status" value="1"/>
</dbReference>
<dbReference type="NCBIfam" id="TIGR03100">
    <property type="entry name" value="hydr1_PEP"/>
    <property type="match status" value="1"/>
</dbReference>
<reference evidence="2 3" key="1">
    <citation type="submission" date="2019-03" db="EMBL/GenBank/DDBJ databases">
        <title>Genomic Encyclopedia of Type Strains, Phase IV (KMG-IV): sequencing the most valuable type-strain genomes for metagenomic binning, comparative biology and taxonomic classification.</title>
        <authorList>
            <person name="Goeker M."/>
        </authorList>
    </citation>
    <scope>NUCLEOTIDE SEQUENCE [LARGE SCALE GENOMIC DNA]</scope>
    <source>
        <strain evidence="2 3">DSM 12121</strain>
    </source>
</reference>
<dbReference type="Pfam" id="PF12697">
    <property type="entry name" value="Abhydrolase_6"/>
    <property type="match status" value="1"/>
</dbReference>
<comment type="caution">
    <text evidence="2">The sequence shown here is derived from an EMBL/GenBank/DDBJ whole genome shotgun (WGS) entry which is preliminary data.</text>
</comment>